<keyword evidence="1" id="KW-0418">Kinase</keyword>
<dbReference type="InterPro" id="IPR050267">
    <property type="entry name" value="Anti-sigma-factor_SerPK"/>
</dbReference>
<accession>A0A543DAI8</accession>
<dbReference type="Pfam" id="PF13581">
    <property type="entry name" value="HATPase_c_2"/>
    <property type="match status" value="1"/>
</dbReference>
<dbReference type="PANTHER" id="PTHR35526:SF3">
    <property type="entry name" value="ANTI-SIGMA-F FACTOR RSBW"/>
    <property type="match status" value="1"/>
</dbReference>
<evidence type="ECO:0000256" key="1">
    <source>
        <dbReference type="ARBA" id="ARBA00022527"/>
    </source>
</evidence>
<keyword evidence="4" id="KW-1185">Reference proteome</keyword>
<keyword evidence="1" id="KW-0723">Serine/threonine-protein kinase</keyword>
<proteinExistence type="predicted"/>
<protein>
    <submittedName>
        <fullName evidence="3">Anti-sigma regulatory factor (Ser/Thr protein kinase)</fullName>
    </submittedName>
</protein>
<dbReference type="CDD" id="cd16936">
    <property type="entry name" value="HATPase_RsbW-like"/>
    <property type="match status" value="1"/>
</dbReference>
<dbReference type="Proteomes" id="UP000315677">
    <property type="component" value="Unassembled WGS sequence"/>
</dbReference>
<dbReference type="GO" id="GO:0004674">
    <property type="term" value="F:protein serine/threonine kinase activity"/>
    <property type="evidence" value="ECO:0007669"/>
    <property type="project" value="UniProtKB-KW"/>
</dbReference>
<evidence type="ECO:0000259" key="2">
    <source>
        <dbReference type="Pfam" id="PF13581"/>
    </source>
</evidence>
<dbReference type="EMBL" id="VFPA01000004">
    <property type="protein sequence ID" value="TQM06298.1"/>
    <property type="molecule type" value="Genomic_DNA"/>
</dbReference>
<dbReference type="AlphaFoldDB" id="A0A543DAI8"/>
<keyword evidence="1" id="KW-0808">Transferase</keyword>
<dbReference type="InterPro" id="IPR003594">
    <property type="entry name" value="HATPase_dom"/>
</dbReference>
<reference evidence="3 4" key="1">
    <citation type="submission" date="2019-06" db="EMBL/GenBank/DDBJ databases">
        <title>Sequencing the genomes of 1000 actinobacteria strains.</title>
        <authorList>
            <person name="Klenk H.-P."/>
        </authorList>
    </citation>
    <scope>NUCLEOTIDE SEQUENCE [LARGE SCALE GENOMIC DNA]</scope>
    <source>
        <strain evidence="3 4">DSM 45301</strain>
    </source>
</reference>
<evidence type="ECO:0000313" key="3">
    <source>
        <dbReference type="EMBL" id="TQM06298.1"/>
    </source>
</evidence>
<organism evidence="3 4">
    <name type="scientific">Pseudonocardia kunmingensis</name>
    <dbReference type="NCBI Taxonomy" id="630975"/>
    <lineage>
        <taxon>Bacteria</taxon>
        <taxon>Bacillati</taxon>
        <taxon>Actinomycetota</taxon>
        <taxon>Actinomycetes</taxon>
        <taxon>Pseudonocardiales</taxon>
        <taxon>Pseudonocardiaceae</taxon>
        <taxon>Pseudonocardia</taxon>
    </lineage>
</organism>
<sequence length="142" mass="14851">MSAPARGPEPLRLRLAASSLPERLSGVRAQMAEWGAGLGAAEDLVEDIVLATHEALANVADHAYPDGSGDALLDAACVDGVVRILVRDQGAWRPPASDPGWRGRGLVIINGLADQVDVHRTSTGTSVTMLWRLPDPGAAEQA</sequence>
<name>A0A543DAI8_9PSEU</name>
<comment type="caution">
    <text evidence="3">The sequence shown here is derived from an EMBL/GenBank/DDBJ whole genome shotgun (WGS) entry which is preliminary data.</text>
</comment>
<evidence type="ECO:0000313" key="4">
    <source>
        <dbReference type="Proteomes" id="UP000315677"/>
    </source>
</evidence>
<dbReference type="PANTHER" id="PTHR35526">
    <property type="entry name" value="ANTI-SIGMA-F FACTOR RSBW-RELATED"/>
    <property type="match status" value="1"/>
</dbReference>
<dbReference type="Gene3D" id="3.30.565.10">
    <property type="entry name" value="Histidine kinase-like ATPase, C-terminal domain"/>
    <property type="match status" value="1"/>
</dbReference>
<gene>
    <name evidence="3" type="ORF">FB558_6548</name>
</gene>
<dbReference type="RefSeq" id="WP_142060064.1">
    <property type="nucleotide sequence ID" value="NZ_VFPA01000004.1"/>
</dbReference>
<feature type="domain" description="Histidine kinase/HSP90-like ATPase" evidence="2">
    <location>
        <begin position="18"/>
        <end position="131"/>
    </location>
</feature>
<dbReference type="OrthoDB" id="5182724at2"/>
<dbReference type="SUPFAM" id="SSF55874">
    <property type="entry name" value="ATPase domain of HSP90 chaperone/DNA topoisomerase II/histidine kinase"/>
    <property type="match status" value="1"/>
</dbReference>
<dbReference type="InterPro" id="IPR036890">
    <property type="entry name" value="HATPase_C_sf"/>
</dbReference>